<evidence type="ECO:0000256" key="2">
    <source>
        <dbReference type="ARBA" id="ARBA00012217"/>
    </source>
</evidence>
<dbReference type="EC" id="6.3.2.6" evidence="2"/>
<name>A0A5C0UF20_9PROT</name>
<dbReference type="Pfam" id="PF01259">
    <property type="entry name" value="SAICAR_synt"/>
    <property type="match status" value="1"/>
</dbReference>
<evidence type="ECO:0000313" key="10">
    <source>
        <dbReference type="Proteomes" id="UP000325004"/>
    </source>
</evidence>
<dbReference type="EMBL" id="CP043316">
    <property type="protein sequence ID" value="QEK38695.1"/>
    <property type="molecule type" value="Genomic_DNA"/>
</dbReference>
<dbReference type="Gene3D" id="3.30.470.20">
    <property type="entry name" value="ATP-grasp fold, B domain"/>
    <property type="match status" value="1"/>
</dbReference>
<dbReference type="GO" id="GO:0004639">
    <property type="term" value="F:phosphoribosylaminoimidazolesuccinocarboxamide synthase activity"/>
    <property type="evidence" value="ECO:0007669"/>
    <property type="project" value="UniProtKB-EC"/>
</dbReference>
<dbReference type="AlphaFoldDB" id="A0A5C0UF20"/>
<feature type="domain" description="SAICAR synthetase/ADE2 N-terminal" evidence="8">
    <location>
        <begin position="55"/>
        <end position="220"/>
    </location>
</feature>
<keyword evidence="3" id="KW-0436">Ligase</keyword>
<comment type="catalytic activity">
    <reaction evidence="7">
        <text>5-amino-1-(5-phospho-D-ribosyl)imidazole-4-carboxylate + L-aspartate + ATP = (2S)-2-[5-amino-1-(5-phospho-beta-D-ribosyl)imidazole-4-carboxamido]succinate + ADP + phosphate + 2 H(+)</text>
        <dbReference type="Rhea" id="RHEA:22628"/>
        <dbReference type="ChEBI" id="CHEBI:15378"/>
        <dbReference type="ChEBI" id="CHEBI:29991"/>
        <dbReference type="ChEBI" id="CHEBI:30616"/>
        <dbReference type="ChEBI" id="CHEBI:43474"/>
        <dbReference type="ChEBI" id="CHEBI:58443"/>
        <dbReference type="ChEBI" id="CHEBI:77657"/>
        <dbReference type="ChEBI" id="CHEBI:456216"/>
        <dbReference type="EC" id="6.3.2.6"/>
    </reaction>
</comment>
<keyword evidence="4" id="KW-0547">Nucleotide-binding</keyword>
<evidence type="ECO:0000256" key="1">
    <source>
        <dbReference type="ARBA" id="ARBA00004672"/>
    </source>
</evidence>
<evidence type="ECO:0000256" key="7">
    <source>
        <dbReference type="ARBA" id="ARBA00048475"/>
    </source>
</evidence>
<comment type="pathway">
    <text evidence="1">Purine metabolism; IMP biosynthesis via de novo pathway; 5-amino-1-(5-phospho-D-ribosyl)imidazole-4-carboxamide from 5-amino-1-(5-phospho-D-ribosyl)imidazole-4-carboxylate: step 1/2.</text>
</comment>
<keyword evidence="10" id="KW-1185">Reference proteome</keyword>
<organism evidence="9 10">
    <name type="scientific">Candidatus Cytomitobacter primus</name>
    <dbReference type="NCBI Taxonomy" id="2066024"/>
    <lineage>
        <taxon>Bacteria</taxon>
        <taxon>Pseudomonadati</taxon>
        <taxon>Pseudomonadota</taxon>
        <taxon>Alphaproteobacteria</taxon>
        <taxon>Holosporales</taxon>
        <taxon>Holosporaceae</taxon>
        <taxon>Candidatus Cytomitobacter</taxon>
    </lineage>
</organism>
<dbReference type="Gene3D" id="3.30.200.20">
    <property type="entry name" value="Phosphorylase Kinase, domain 1"/>
    <property type="match status" value="1"/>
</dbReference>
<dbReference type="InterPro" id="IPR028923">
    <property type="entry name" value="SAICAR_synt/ADE2_N"/>
</dbReference>
<dbReference type="InterPro" id="IPR050089">
    <property type="entry name" value="SAICAR_synthetase"/>
</dbReference>
<accession>A0A5C0UF20</accession>
<dbReference type="GO" id="GO:0005524">
    <property type="term" value="F:ATP binding"/>
    <property type="evidence" value="ECO:0007669"/>
    <property type="project" value="UniProtKB-KW"/>
</dbReference>
<dbReference type="KEGG" id="cpri:FZC34_02125"/>
<gene>
    <name evidence="9" type="ORF">FZC34_02125</name>
</gene>
<evidence type="ECO:0000256" key="5">
    <source>
        <dbReference type="ARBA" id="ARBA00022755"/>
    </source>
</evidence>
<evidence type="ECO:0000256" key="4">
    <source>
        <dbReference type="ARBA" id="ARBA00022741"/>
    </source>
</evidence>
<evidence type="ECO:0000256" key="3">
    <source>
        <dbReference type="ARBA" id="ARBA00022598"/>
    </source>
</evidence>
<keyword evidence="6" id="KW-0067">ATP-binding</keyword>
<dbReference type="SUPFAM" id="SSF56104">
    <property type="entry name" value="SAICAR synthase-like"/>
    <property type="match status" value="1"/>
</dbReference>
<evidence type="ECO:0000313" key="9">
    <source>
        <dbReference type="EMBL" id="QEK38695.1"/>
    </source>
</evidence>
<sequence length="230" mass="27081">MKNLMACDLEVRMFVDSNNLGKRKLLYSGTTKQIYGAGKDTLIMHYPQKLQNDVWRNHSSSMIWKYLSGMGIKNHFIQKLNLREQLIKAAETYPVFAKIYNIVPREMHQRIGIEEGTYFDKPLIEWHFKSKELNDPIVSLEHIKHFNWLEKTQIEEIQYITSRANDILQAYFYCHKMRLGDISLEFGKIDNKIALIDEISPETCNFWSVDVMGQMQKDEVYSVMKNMAKS</sequence>
<dbReference type="PANTHER" id="PTHR43599:SF3">
    <property type="entry name" value="SI:DKEY-6E2.2"/>
    <property type="match status" value="1"/>
</dbReference>
<dbReference type="PANTHER" id="PTHR43599">
    <property type="entry name" value="MULTIFUNCTIONAL PROTEIN ADE2"/>
    <property type="match status" value="1"/>
</dbReference>
<protein>
    <recommendedName>
        <fullName evidence="2">phosphoribosylaminoimidazolesuccinocarboxamide synthase</fullName>
        <ecNumber evidence="2">6.3.2.6</ecNumber>
    </recommendedName>
</protein>
<keyword evidence="5" id="KW-0658">Purine biosynthesis</keyword>
<dbReference type="UniPathway" id="UPA00074">
    <property type="reaction ID" value="UER00131"/>
</dbReference>
<evidence type="ECO:0000259" key="8">
    <source>
        <dbReference type="Pfam" id="PF01259"/>
    </source>
</evidence>
<evidence type="ECO:0000256" key="6">
    <source>
        <dbReference type="ARBA" id="ARBA00022840"/>
    </source>
</evidence>
<dbReference type="GO" id="GO:0006189">
    <property type="term" value="P:'de novo' IMP biosynthetic process"/>
    <property type="evidence" value="ECO:0007669"/>
    <property type="project" value="UniProtKB-UniPathway"/>
</dbReference>
<reference evidence="9 10" key="1">
    <citation type="submission" date="2019-08" db="EMBL/GenBank/DDBJ databases">
        <title>Highly reduced genomes of protist endosymbionts show evolutionary convergence.</title>
        <authorList>
            <person name="George E."/>
            <person name="Husnik F."/>
            <person name="Tashyreva D."/>
            <person name="Prokopchuk G."/>
            <person name="Horak A."/>
            <person name="Kwong W.K."/>
            <person name="Lukes J."/>
            <person name="Keeling P.J."/>
        </authorList>
    </citation>
    <scope>NUCLEOTIDE SEQUENCE [LARGE SCALE GENOMIC DNA]</scope>
    <source>
        <strain evidence="9">1604LC</strain>
    </source>
</reference>
<dbReference type="Proteomes" id="UP000325004">
    <property type="component" value="Chromosome"/>
</dbReference>
<proteinExistence type="predicted"/>
<dbReference type="OrthoDB" id="9801549at2"/>